<dbReference type="Gene3D" id="3.30.1220.10">
    <property type="entry name" value="CobW-like, C-terminal domain"/>
    <property type="match status" value="1"/>
</dbReference>
<dbReference type="OrthoDB" id="258627at2759"/>
<dbReference type="InterPro" id="IPR003495">
    <property type="entry name" value="CobW/HypB/UreG_nucleotide-bd"/>
</dbReference>
<dbReference type="STRING" id="1328760.A0A165ITE6"/>
<dbReference type="OMA" id="MELWRIK"/>
<evidence type="ECO:0000313" key="2">
    <source>
        <dbReference type="EMBL" id="KZF25362.1"/>
    </source>
</evidence>
<name>A0A165ITE6_XYLHT</name>
<dbReference type="GO" id="GO:0005737">
    <property type="term" value="C:cytoplasm"/>
    <property type="evidence" value="ECO:0007669"/>
    <property type="project" value="TreeGrafter"/>
</dbReference>
<gene>
    <name evidence="2" type="ORF">L228DRAFT_258798</name>
</gene>
<dbReference type="RefSeq" id="XP_018190917.1">
    <property type="nucleotide sequence ID" value="XM_018334105.1"/>
</dbReference>
<dbReference type="Gene3D" id="3.40.50.300">
    <property type="entry name" value="P-loop containing nucleotide triphosphate hydrolases"/>
    <property type="match status" value="1"/>
</dbReference>
<dbReference type="InParanoid" id="A0A165ITE6"/>
<dbReference type="EMBL" id="KV407455">
    <property type="protein sequence ID" value="KZF25362.1"/>
    <property type="molecule type" value="Genomic_DNA"/>
</dbReference>
<keyword evidence="3" id="KW-1185">Reference proteome</keyword>
<protein>
    <submittedName>
        <fullName evidence="2">CobW-domain-containing protein</fullName>
    </submittedName>
</protein>
<dbReference type="PANTHER" id="PTHR13748:SF31">
    <property type="entry name" value="ZINC-REGULATED GTPASE METALLOPROTEIN ACTIVATOR 1A-RELATED"/>
    <property type="match status" value="1"/>
</dbReference>
<dbReference type="InterPro" id="IPR027417">
    <property type="entry name" value="P-loop_NTPase"/>
</dbReference>
<dbReference type="InterPro" id="IPR036627">
    <property type="entry name" value="CobW-likC_sf"/>
</dbReference>
<dbReference type="Pfam" id="PF02492">
    <property type="entry name" value="cobW"/>
    <property type="match status" value="1"/>
</dbReference>
<proteinExistence type="predicted"/>
<sequence>MDIDDEAPPLLVGADGAAADQTDALNAELEDMSVAKVPITIVTGYLGAGKTTLLNYILKEEHGKKVAVILNEFGDSADIEKSLTVNKDGQQVEEWLELNNGCICCSVKDSGVNAIESLMDKRGLFDYILLETTGLADPGNIAPLFWVDTGLGSTIYLDGIVTVVDAKNMLATLDDPTTSSTTASPSTAQPSTAHLQISHADVIVLNKTDLVSPEELSALEARLRSINGLAKIHKTQHSRVPQLEGVLLDLHAYDDVSVEALSEAAAQSPKSSLDKTISTLTLPLPPLTPQQISRLDTWLQRILWDNQLPLPTEGIRDPLCAEATAAANTRSAANAIYCPPGEIPGLVPASSSTDPTNPTSALSRAQLSHESPALSAVEFDIHRLKGLVIPQEKTSSTSSSSTSKIKIIQGVREVFEIFDVDDAERTQARHASTVSHVHDGKESESISREGKLVLIGRGLGDRQQWERSLRASLLLQ</sequence>
<reference evidence="2 3" key="1">
    <citation type="journal article" date="2016" name="Fungal Biol.">
        <title>The genome of Xylona heveae provides a window into fungal endophytism.</title>
        <authorList>
            <person name="Gazis R."/>
            <person name="Kuo A."/>
            <person name="Riley R."/>
            <person name="LaButti K."/>
            <person name="Lipzen A."/>
            <person name="Lin J."/>
            <person name="Amirebrahimi M."/>
            <person name="Hesse C.N."/>
            <person name="Spatafora J.W."/>
            <person name="Henrissat B."/>
            <person name="Hainaut M."/>
            <person name="Grigoriev I.V."/>
            <person name="Hibbett D.S."/>
        </authorList>
    </citation>
    <scope>NUCLEOTIDE SEQUENCE [LARGE SCALE GENOMIC DNA]</scope>
    <source>
        <strain evidence="2 3">TC161</strain>
    </source>
</reference>
<evidence type="ECO:0000313" key="3">
    <source>
        <dbReference type="Proteomes" id="UP000076632"/>
    </source>
</evidence>
<evidence type="ECO:0000259" key="1">
    <source>
        <dbReference type="Pfam" id="PF02492"/>
    </source>
</evidence>
<accession>A0A165ITE6</accession>
<dbReference type="GeneID" id="28899242"/>
<dbReference type="AlphaFoldDB" id="A0A165ITE6"/>
<dbReference type="PANTHER" id="PTHR13748">
    <property type="entry name" value="COBW-RELATED"/>
    <property type="match status" value="1"/>
</dbReference>
<dbReference type="InterPro" id="IPR051316">
    <property type="entry name" value="Zinc-reg_GTPase_activator"/>
</dbReference>
<organism evidence="2 3">
    <name type="scientific">Xylona heveae (strain CBS 132557 / TC161)</name>
    <dbReference type="NCBI Taxonomy" id="1328760"/>
    <lineage>
        <taxon>Eukaryota</taxon>
        <taxon>Fungi</taxon>
        <taxon>Dikarya</taxon>
        <taxon>Ascomycota</taxon>
        <taxon>Pezizomycotina</taxon>
        <taxon>Xylonomycetes</taxon>
        <taxon>Xylonales</taxon>
        <taxon>Xylonaceae</taxon>
        <taxon>Xylona</taxon>
    </lineage>
</organism>
<dbReference type="SUPFAM" id="SSF52540">
    <property type="entry name" value="P-loop containing nucleoside triphosphate hydrolases"/>
    <property type="match status" value="1"/>
</dbReference>
<feature type="domain" description="CobW/HypB/UreG nucleotide-binding" evidence="1">
    <location>
        <begin position="38"/>
        <end position="233"/>
    </location>
</feature>
<dbReference type="Proteomes" id="UP000076632">
    <property type="component" value="Unassembled WGS sequence"/>
</dbReference>
<dbReference type="FunCoup" id="A0A165ITE6">
    <property type="interactions" value="299"/>
</dbReference>
<dbReference type="CDD" id="cd03112">
    <property type="entry name" value="CobW-like"/>
    <property type="match status" value="1"/>
</dbReference>